<dbReference type="AlphaFoldDB" id="G7JCR9"/>
<reference evidence="1 3" key="1">
    <citation type="journal article" date="2011" name="Nature">
        <title>The Medicago genome provides insight into the evolution of rhizobial symbioses.</title>
        <authorList>
            <person name="Young N.D."/>
            <person name="Debelle F."/>
            <person name="Oldroyd G.E."/>
            <person name="Geurts R."/>
            <person name="Cannon S.B."/>
            <person name="Udvardi M.K."/>
            <person name="Benedito V.A."/>
            <person name="Mayer K.F."/>
            <person name="Gouzy J."/>
            <person name="Schoof H."/>
            <person name="Van de Peer Y."/>
            <person name="Proost S."/>
            <person name="Cook D.R."/>
            <person name="Meyers B.C."/>
            <person name="Spannagl M."/>
            <person name="Cheung F."/>
            <person name="De Mita S."/>
            <person name="Krishnakumar V."/>
            <person name="Gundlach H."/>
            <person name="Zhou S."/>
            <person name="Mudge J."/>
            <person name="Bharti A.K."/>
            <person name="Murray J.D."/>
            <person name="Naoumkina M.A."/>
            <person name="Rosen B."/>
            <person name="Silverstein K.A."/>
            <person name="Tang H."/>
            <person name="Rombauts S."/>
            <person name="Zhao P.X."/>
            <person name="Zhou P."/>
            <person name="Barbe V."/>
            <person name="Bardou P."/>
            <person name="Bechner M."/>
            <person name="Bellec A."/>
            <person name="Berger A."/>
            <person name="Berges H."/>
            <person name="Bidwell S."/>
            <person name="Bisseling T."/>
            <person name="Choisne N."/>
            <person name="Couloux A."/>
            <person name="Denny R."/>
            <person name="Deshpande S."/>
            <person name="Dai X."/>
            <person name="Doyle J.J."/>
            <person name="Dudez A.M."/>
            <person name="Farmer A.D."/>
            <person name="Fouteau S."/>
            <person name="Franken C."/>
            <person name="Gibelin C."/>
            <person name="Gish J."/>
            <person name="Goldstein S."/>
            <person name="Gonzalez A.J."/>
            <person name="Green P.J."/>
            <person name="Hallab A."/>
            <person name="Hartog M."/>
            <person name="Hua A."/>
            <person name="Humphray S.J."/>
            <person name="Jeong D.H."/>
            <person name="Jing Y."/>
            <person name="Jocker A."/>
            <person name="Kenton S.M."/>
            <person name="Kim D.J."/>
            <person name="Klee K."/>
            <person name="Lai H."/>
            <person name="Lang C."/>
            <person name="Lin S."/>
            <person name="Macmil S.L."/>
            <person name="Magdelenat G."/>
            <person name="Matthews L."/>
            <person name="McCorrison J."/>
            <person name="Monaghan E.L."/>
            <person name="Mun J.H."/>
            <person name="Najar F.Z."/>
            <person name="Nicholson C."/>
            <person name="Noirot C."/>
            <person name="O'Bleness M."/>
            <person name="Paule C.R."/>
            <person name="Poulain J."/>
            <person name="Prion F."/>
            <person name="Qin B."/>
            <person name="Qu C."/>
            <person name="Retzel E.F."/>
            <person name="Riddle C."/>
            <person name="Sallet E."/>
            <person name="Samain S."/>
            <person name="Samson N."/>
            <person name="Sanders I."/>
            <person name="Saurat O."/>
            <person name="Scarpelli C."/>
            <person name="Schiex T."/>
            <person name="Segurens B."/>
            <person name="Severin A.J."/>
            <person name="Sherrier D.J."/>
            <person name="Shi R."/>
            <person name="Sims S."/>
            <person name="Singer S.R."/>
            <person name="Sinharoy S."/>
            <person name="Sterck L."/>
            <person name="Viollet A."/>
            <person name="Wang B.B."/>
            <person name="Wang K."/>
            <person name="Wang M."/>
            <person name="Wang X."/>
            <person name="Warfsmann J."/>
            <person name="Weissenbach J."/>
            <person name="White D.D."/>
            <person name="White J.D."/>
            <person name="Wiley G.B."/>
            <person name="Wincker P."/>
            <person name="Xing Y."/>
            <person name="Yang L."/>
            <person name="Yao Z."/>
            <person name="Ying F."/>
            <person name="Zhai J."/>
            <person name="Zhou L."/>
            <person name="Zuber A."/>
            <person name="Denarie J."/>
            <person name="Dixon R.A."/>
            <person name="May G.D."/>
            <person name="Schwartz D.C."/>
            <person name="Rogers J."/>
            <person name="Quetier F."/>
            <person name="Town C.D."/>
            <person name="Roe B.A."/>
        </authorList>
    </citation>
    <scope>NUCLEOTIDE SEQUENCE [LARGE SCALE GENOMIC DNA]</scope>
    <source>
        <strain evidence="1">A17</strain>
        <strain evidence="2 3">cv. Jemalong A17</strain>
    </source>
</reference>
<evidence type="ECO:0000313" key="1">
    <source>
        <dbReference type="EMBL" id="AES90644.1"/>
    </source>
</evidence>
<keyword evidence="3" id="KW-1185">Reference proteome</keyword>
<organism evidence="1 3">
    <name type="scientific">Medicago truncatula</name>
    <name type="common">Barrel medic</name>
    <name type="synonym">Medicago tribuloides</name>
    <dbReference type="NCBI Taxonomy" id="3880"/>
    <lineage>
        <taxon>Eukaryota</taxon>
        <taxon>Viridiplantae</taxon>
        <taxon>Streptophyta</taxon>
        <taxon>Embryophyta</taxon>
        <taxon>Tracheophyta</taxon>
        <taxon>Spermatophyta</taxon>
        <taxon>Magnoliopsida</taxon>
        <taxon>eudicotyledons</taxon>
        <taxon>Gunneridae</taxon>
        <taxon>Pentapetalae</taxon>
        <taxon>rosids</taxon>
        <taxon>fabids</taxon>
        <taxon>Fabales</taxon>
        <taxon>Fabaceae</taxon>
        <taxon>Papilionoideae</taxon>
        <taxon>50 kb inversion clade</taxon>
        <taxon>NPAAA clade</taxon>
        <taxon>Hologalegina</taxon>
        <taxon>IRL clade</taxon>
        <taxon>Trifolieae</taxon>
        <taxon>Medicago</taxon>
    </lineage>
</organism>
<keyword evidence="1" id="KW-0812">Transmembrane</keyword>
<sequence>MWKSALRDSCDIVKATQAIAKGCVIGGALRTMVVFAFARECKSHKNTEVSS</sequence>
<dbReference type="Proteomes" id="UP000002051">
    <property type="component" value="Chromosome 4"/>
</dbReference>
<reference evidence="1 3" key="2">
    <citation type="journal article" date="2014" name="BMC Genomics">
        <title>An improved genome release (version Mt4.0) for the model legume Medicago truncatula.</title>
        <authorList>
            <person name="Tang H."/>
            <person name="Krishnakumar V."/>
            <person name="Bidwell S."/>
            <person name="Rosen B."/>
            <person name="Chan A."/>
            <person name="Zhou S."/>
            <person name="Gentzbittel L."/>
            <person name="Childs K.L."/>
            <person name="Yandell M."/>
            <person name="Gundlach H."/>
            <person name="Mayer K.F."/>
            <person name="Schwartz D.C."/>
            <person name="Town C.D."/>
        </authorList>
    </citation>
    <scope>GENOME REANNOTATION</scope>
    <source>
        <strain evidence="2 3">cv. Jemalong A17</strain>
    </source>
</reference>
<evidence type="ECO:0000313" key="3">
    <source>
        <dbReference type="Proteomes" id="UP000002051"/>
    </source>
</evidence>
<evidence type="ECO:0000313" key="2">
    <source>
        <dbReference type="EnsemblPlants" id="AES90644"/>
    </source>
</evidence>
<proteinExistence type="predicted"/>
<dbReference type="PaxDb" id="3880-AES90644"/>
<keyword evidence="1" id="KW-0472">Membrane</keyword>
<dbReference type="EMBL" id="CM001220">
    <property type="protein sequence ID" value="AES90644.1"/>
    <property type="molecule type" value="Genomic_DNA"/>
</dbReference>
<name>G7JCR9_MEDTR</name>
<dbReference type="EnsemblPlants" id="AES90644">
    <property type="protein sequence ID" value="AES90644"/>
    <property type="gene ID" value="MTR_4g094200"/>
</dbReference>
<reference evidence="2" key="3">
    <citation type="submission" date="2015-04" db="UniProtKB">
        <authorList>
            <consortium name="EnsemblPlants"/>
        </authorList>
    </citation>
    <scope>IDENTIFICATION</scope>
    <source>
        <strain evidence="2">cv. Jemalong A17</strain>
    </source>
</reference>
<protein>
    <submittedName>
        <fullName evidence="1">Transmembrane protein, putative</fullName>
    </submittedName>
</protein>
<accession>G7JCR9</accession>
<dbReference type="HOGENOM" id="CLU_3109429_0_0_1"/>
<gene>
    <name evidence="1" type="ordered locus">MTR_4g094200</name>
</gene>